<feature type="region of interest" description="Disordered" evidence="6">
    <location>
        <begin position="74"/>
        <end position="98"/>
    </location>
</feature>
<evidence type="ECO:0000256" key="5">
    <source>
        <dbReference type="ARBA" id="ARBA00023180"/>
    </source>
</evidence>
<feature type="domain" description="Chitin-binding type-2" evidence="8">
    <location>
        <begin position="293"/>
        <end position="348"/>
    </location>
</feature>
<feature type="compositionally biased region" description="Polar residues" evidence="6">
    <location>
        <begin position="118"/>
        <end position="147"/>
    </location>
</feature>
<dbReference type="SMART" id="SM00494">
    <property type="entry name" value="ChtBD2"/>
    <property type="match status" value="3"/>
</dbReference>
<evidence type="ECO:0000256" key="4">
    <source>
        <dbReference type="ARBA" id="ARBA00023157"/>
    </source>
</evidence>
<keyword evidence="1" id="KW-0147">Chitin-binding</keyword>
<dbReference type="Proteomes" id="UP001642540">
    <property type="component" value="Unassembled WGS sequence"/>
</dbReference>
<keyword evidence="3" id="KW-0677">Repeat</keyword>
<keyword evidence="10" id="KW-1185">Reference proteome</keyword>
<feature type="region of interest" description="Disordered" evidence="6">
    <location>
        <begin position="118"/>
        <end position="156"/>
    </location>
</feature>
<comment type="caution">
    <text evidence="9">The sequence shown here is derived from an EMBL/GenBank/DDBJ whole genome shotgun (WGS) entry which is preliminary data.</text>
</comment>
<sequence length="415" mass="45153">MTAKPLRVLQVVNSSLWITVLVVRVGCIIEAHPSPNNSHEHKVSHHVFTSSTAAAASSQELDTAASHSIISSPTNSFSAGVISKKPSSTSSLGSRQQISIGDGEAVSIPAKSFMRPTTATTLDSTNSPAVFTASSPSPTTLQLQGQHESGGEHQMPGIGKMENENNGKVQGDDDNDDCSGKPDGYYQNFGSGCTSYYFCAAGYQITYVCPIGSKFNGKRCEDDYNCPTAGHVNDCKGKSNGYYPSRKNPGKYFYCFQQAKVIELQCETGKTFVLDKCSYSAELIIGTGNEERTRTCTSKSNGFYQDLSSNCEKYYYCIGGEKRELTCQSEYIFNGDICVHSSRYQCPGYRKPVERQILSLKKVKPTATDVNKPGNGKEGMKLSITTVKTTQTFPSEIVEKTTITVDSHLFDPNNV</sequence>
<feature type="chain" id="PRO_5046494654" description="Chitin-binding type-2 domain-containing protein" evidence="7">
    <location>
        <begin position="34"/>
        <end position="415"/>
    </location>
</feature>
<evidence type="ECO:0000256" key="6">
    <source>
        <dbReference type="SAM" id="MobiDB-lite"/>
    </source>
</evidence>
<keyword evidence="4" id="KW-1015">Disulfide bond</keyword>
<evidence type="ECO:0000256" key="1">
    <source>
        <dbReference type="ARBA" id="ARBA00022669"/>
    </source>
</evidence>
<reference evidence="9 10" key="1">
    <citation type="submission" date="2024-08" db="EMBL/GenBank/DDBJ databases">
        <authorList>
            <person name="Cucini C."/>
            <person name="Frati F."/>
        </authorList>
    </citation>
    <scope>NUCLEOTIDE SEQUENCE [LARGE SCALE GENOMIC DNA]</scope>
</reference>
<dbReference type="Gene3D" id="2.170.140.10">
    <property type="entry name" value="Chitin binding domain"/>
    <property type="match status" value="1"/>
</dbReference>
<feature type="signal peptide" evidence="7">
    <location>
        <begin position="1"/>
        <end position="33"/>
    </location>
</feature>
<dbReference type="InterPro" id="IPR051940">
    <property type="entry name" value="Chitin_bind-dev_reg"/>
</dbReference>
<evidence type="ECO:0000313" key="10">
    <source>
        <dbReference type="Proteomes" id="UP001642540"/>
    </source>
</evidence>
<proteinExistence type="predicted"/>
<name>A0ABP1R3J2_9HEXA</name>
<dbReference type="Pfam" id="PF01607">
    <property type="entry name" value="CBM_14"/>
    <property type="match status" value="1"/>
</dbReference>
<dbReference type="InterPro" id="IPR002557">
    <property type="entry name" value="Chitin-bd_dom"/>
</dbReference>
<dbReference type="EMBL" id="CAXLJM020000057">
    <property type="protein sequence ID" value="CAL8118847.1"/>
    <property type="molecule type" value="Genomic_DNA"/>
</dbReference>
<dbReference type="PROSITE" id="PS50940">
    <property type="entry name" value="CHIT_BIND_II"/>
    <property type="match status" value="2"/>
</dbReference>
<feature type="compositionally biased region" description="Low complexity" evidence="6">
    <location>
        <begin position="83"/>
        <end position="94"/>
    </location>
</feature>
<gene>
    <name evidence="9" type="ORF">ODALV1_LOCUS18297</name>
</gene>
<protein>
    <recommendedName>
        <fullName evidence="8">Chitin-binding type-2 domain-containing protein</fullName>
    </recommendedName>
</protein>
<keyword evidence="5" id="KW-0325">Glycoprotein</keyword>
<dbReference type="PANTHER" id="PTHR23301">
    <property type="entry name" value="CHITIN BINDING PERITROPHIN-A"/>
    <property type="match status" value="1"/>
</dbReference>
<evidence type="ECO:0000259" key="8">
    <source>
        <dbReference type="PROSITE" id="PS50940"/>
    </source>
</evidence>
<evidence type="ECO:0000256" key="3">
    <source>
        <dbReference type="ARBA" id="ARBA00022737"/>
    </source>
</evidence>
<evidence type="ECO:0000256" key="7">
    <source>
        <dbReference type="SAM" id="SignalP"/>
    </source>
</evidence>
<evidence type="ECO:0000256" key="2">
    <source>
        <dbReference type="ARBA" id="ARBA00022729"/>
    </source>
</evidence>
<feature type="domain" description="Chitin-binding type-2" evidence="8">
    <location>
        <begin position="175"/>
        <end position="237"/>
    </location>
</feature>
<dbReference type="PANTHER" id="PTHR23301:SF0">
    <property type="entry name" value="CHITIN-BINDING TYPE-2 DOMAIN-CONTAINING PROTEIN-RELATED"/>
    <property type="match status" value="1"/>
</dbReference>
<dbReference type="InterPro" id="IPR036508">
    <property type="entry name" value="Chitin-bd_dom_sf"/>
</dbReference>
<keyword evidence="2 7" id="KW-0732">Signal</keyword>
<dbReference type="SUPFAM" id="SSF57625">
    <property type="entry name" value="Invertebrate chitin-binding proteins"/>
    <property type="match status" value="1"/>
</dbReference>
<accession>A0ABP1R3J2</accession>
<evidence type="ECO:0000313" key="9">
    <source>
        <dbReference type="EMBL" id="CAL8118847.1"/>
    </source>
</evidence>
<organism evidence="9 10">
    <name type="scientific">Orchesella dallaii</name>
    <dbReference type="NCBI Taxonomy" id="48710"/>
    <lineage>
        <taxon>Eukaryota</taxon>
        <taxon>Metazoa</taxon>
        <taxon>Ecdysozoa</taxon>
        <taxon>Arthropoda</taxon>
        <taxon>Hexapoda</taxon>
        <taxon>Collembola</taxon>
        <taxon>Entomobryomorpha</taxon>
        <taxon>Entomobryoidea</taxon>
        <taxon>Orchesellidae</taxon>
        <taxon>Orchesellinae</taxon>
        <taxon>Orchesella</taxon>
    </lineage>
</organism>